<organism evidence="2 3">
    <name type="scientific">Tieghemostelium lacteum</name>
    <name type="common">Slime mold</name>
    <name type="synonym">Dictyostelium lacteum</name>
    <dbReference type="NCBI Taxonomy" id="361077"/>
    <lineage>
        <taxon>Eukaryota</taxon>
        <taxon>Amoebozoa</taxon>
        <taxon>Evosea</taxon>
        <taxon>Eumycetozoa</taxon>
        <taxon>Dictyostelia</taxon>
        <taxon>Dictyosteliales</taxon>
        <taxon>Raperosteliaceae</taxon>
        <taxon>Tieghemostelium</taxon>
    </lineage>
</organism>
<comment type="caution">
    <text evidence="2">The sequence shown here is derived from an EMBL/GenBank/DDBJ whole genome shotgun (WGS) entry which is preliminary data.</text>
</comment>
<dbReference type="InParanoid" id="A0A151ZFU2"/>
<dbReference type="InterPro" id="IPR029063">
    <property type="entry name" value="SAM-dependent_MTases_sf"/>
</dbReference>
<sequence length="290" mass="34582">MNKVENIETKVNSNKKRVSDNDGIDRKKRNKKYKNIKQDEKPIGIVECPLCECNDPLVVVEYIYLHRKYYFTCNQCTLVFVHSKYHVTNEKEKERYEHHHNSPLDQKYKDFLKPAIDKLLPLLKDTMEKSQKTKEDLVGLDYGCGPTPTLSVMFKELGYQMENYDPYFQPNETVQSIETLKDKPSQILEKRFDFITCTEAIEHFNKPLQDLRKLLDYGLLMDNGCLLIMTQLLKNDEMFKNWFYPRDQTHICFFRKSTFEWIAKKFQREVTIFEEENIIIIKNTEKSSIK</sequence>
<keyword evidence="3" id="KW-1185">Reference proteome</keyword>
<feature type="region of interest" description="Disordered" evidence="1">
    <location>
        <begin position="1"/>
        <end position="29"/>
    </location>
</feature>
<dbReference type="OrthoDB" id="10017101at2759"/>
<dbReference type="EMBL" id="LODT01000028">
    <property type="protein sequence ID" value="KYQ92836.1"/>
    <property type="molecule type" value="Genomic_DNA"/>
</dbReference>
<proteinExistence type="predicted"/>
<dbReference type="SUPFAM" id="SSF53335">
    <property type="entry name" value="S-adenosyl-L-methionine-dependent methyltransferases"/>
    <property type="match status" value="1"/>
</dbReference>
<dbReference type="Proteomes" id="UP000076078">
    <property type="component" value="Unassembled WGS sequence"/>
</dbReference>
<dbReference type="Gene3D" id="3.40.50.150">
    <property type="entry name" value="Vaccinia Virus protein VP39"/>
    <property type="match status" value="1"/>
</dbReference>
<evidence type="ECO:0000256" key="1">
    <source>
        <dbReference type="SAM" id="MobiDB-lite"/>
    </source>
</evidence>
<evidence type="ECO:0000313" key="3">
    <source>
        <dbReference type="Proteomes" id="UP000076078"/>
    </source>
</evidence>
<accession>A0A151ZFU2</accession>
<dbReference type="AlphaFoldDB" id="A0A151ZFU2"/>
<reference evidence="2 3" key="1">
    <citation type="submission" date="2015-12" db="EMBL/GenBank/DDBJ databases">
        <title>Dictyostelia acquired genes for synthesis and detection of signals that induce cell-type specialization by lateral gene transfer from prokaryotes.</title>
        <authorList>
            <person name="Gloeckner G."/>
            <person name="Schaap P."/>
        </authorList>
    </citation>
    <scope>NUCLEOTIDE SEQUENCE [LARGE SCALE GENOMIC DNA]</scope>
    <source>
        <strain evidence="2 3">TK</strain>
    </source>
</reference>
<gene>
    <name evidence="2" type="ORF">DLAC_05420</name>
</gene>
<protein>
    <submittedName>
        <fullName evidence="2">Uncharacterized protein</fullName>
    </submittedName>
</protein>
<dbReference type="Pfam" id="PF13489">
    <property type="entry name" value="Methyltransf_23"/>
    <property type="match status" value="1"/>
</dbReference>
<evidence type="ECO:0000313" key="2">
    <source>
        <dbReference type="EMBL" id="KYQ92836.1"/>
    </source>
</evidence>
<name>A0A151ZFU2_TIELA</name>